<keyword evidence="2" id="KW-1185">Reference proteome</keyword>
<organism evidence="1 2">
    <name type="scientific">Vibrio cincinnatiensis DSM 19608</name>
    <dbReference type="NCBI Taxonomy" id="1123491"/>
    <lineage>
        <taxon>Bacteria</taxon>
        <taxon>Pseudomonadati</taxon>
        <taxon>Pseudomonadota</taxon>
        <taxon>Gammaproteobacteria</taxon>
        <taxon>Vibrionales</taxon>
        <taxon>Vibrionaceae</taxon>
        <taxon>Vibrio</taxon>
    </lineage>
</organism>
<dbReference type="AlphaFoldDB" id="A0A1T4SM38"/>
<gene>
    <name evidence="1" type="ORF">SAMN02745782_03371</name>
</gene>
<evidence type="ECO:0008006" key="3">
    <source>
        <dbReference type="Google" id="ProtNLM"/>
    </source>
</evidence>
<name>A0A1T4SM38_VIBCI</name>
<dbReference type="GeneID" id="70581857"/>
<evidence type="ECO:0000313" key="2">
    <source>
        <dbReference type="Proteomes" id="UP000190834"/>
    </source>
</evidence>
<sequence>MKFLEIIENVRGNHPEINDSFISVGNLLDLYELPNQAGVYVLYSERQKFPYPWESSGVFYIGKADNLNTRVIETHKKHTLAAKSNQRKGNSLYYPVYEYGASYGVSCIYCLCENSKELEGKLLARFATVNGAIPVANRKHDAFWYLFPEL</sequence>
<proteinExistence type="predicted"/>
<evidence type="ECO:0000313" key="1">
    <source>
        <dbReference type="EMBL" id="SKA29289.1"/>
    </source>
</evidence>
<dbReference type="RefSeq" id="WP_078927653.1">
    <property type="nucleotide sequence ID" value="NZ_FUXB01000044.1"/>
</dbReference>
<reference evidence="2" key="1">
    <citation type="submission" date="2017-02" db="EMBL/GenBank/DDBJ databases">
        <authorList>
            <person name="Varghese N."/>
            <person name="Submissions S."/>
        </authorList>
    </citation>
    <scope>NUCLEOTIDE SEQUENCE [LARGE SCALE GENOMIC DNA]</scope>
    <source>
        <strain evidence="2">DSM 19608</strain>
    </source>
</reference>
<dbReference type="EMBL" id="FUXB01000044">
    <property type="protein sequence ID" value="SKA29289.1"/>
    <property type="molecule type" value="Genomic_DNA"/>
</dbReference>
<dbReference type="OrthoDB" id="6636801at2"/>
<dbReference type="Proteomes" id="UP000190834">
    <property type="component" value="Unassembled WGS sequence"/>
</dbReference>
<protein>
    <recommendedName>
        <fullName evidence="3">GIY-YIG domain-containing protein</fullName>
    </recommendedName>
</protein>
<accession>A0A1T4SM38</accession>